<gene>
    <name evidence="2" type="primary">ORF10817</name>
</gene>
<dbReference type="AlphaFoldDB" id="A0A0B6Y2X7"/>
<organism evidence="2">
    <name type="scientific">Arion vulgaris</name>
    <dbReference type="NCBI Taxonomy" id="1028688"/>
    <lineage>
        <taxon>Eukaryota</taxon>
        <taxon>Metazoa</taxon>
        <taxon>Spiralia</taxon>
        <taxon>Lophotrochozoa</taxon>
        <taxon>Mollusca</taxon>
        <taxon>Gastropoda</taxon>
        <taxon>Heterobranchia</taxon>
        <taxon>Euthyneura</taxon>
        <taxon>Panpulmonata</taxon>
        <taxon>Eupulmonata</taxon>
        <taxon>Stylommatophora</taxon>
        <taxon>Helicina</taxon>
        <taxon>Arionoidea</taxon>
        <taxon>Arionidae</taxon>
        <taxon>Arion</taxon>
    </lineage>
</organism>
<evidence type="ECO:0000313" key="2">
    <source>
        <dbReference type="EMBL" id="CEK50459.1"/>
    </source>
</evidence>
<feature type="non-terminal residue" evidence="2">
    <location>
        <position position="73"/>
    </location>
</feature>
<proteinExistence type="predicted"/>
<accession>A0A0B6Y2X7</accession>
<protein>
    <submittedName>
        <fullName evidence="2">Uncharacterized protein</fullName>
    </submittedName>
</protein>
<feature type="compositionally biased region" description="Polar residues" evidence="1">
    <location>
        <begin position="39"/>
        <end position="49"/>
    </location>
</feature>
<dbReference type="EMBL" id="HACG01003594">
    <property type="protein sequence ID" value="CEK50459.1"/>
    <property type="molecule type" value="Transcribed_RNA"/>
</dbReference>
<sequence>KSLSGNSSPTSSPSLQNGSVGQRSRSKQRQSSESRSQFTHETFAQNHSHVQLKDHAAVLGNRVNLNADHVQLK</sequence>
<feature type="region of interest" description="Disordered" evidence="1">
    <location>
        <begin position="1"/>
        <end position="49"/>
    </location>
</feature>
<feature type="non-terminal residue" evidence="2">
    <location>
        <position position="1"/>
    </location>
</feature>
<reference evidence="2" key="1">
    <citation type="submission" date="2014-12" db="EMBL/GenBank/DDBJ databases">
        <title>Insight into the proteome of Arion vulgaris.</title>
        <authorList>
            <person name="Aradska J."/>
            <person name="Bulat T."/>
            <person name="Smidak R."/>
            <person name="Sarate P."/>
            <person name="Gangsoo J."/>
            <person name="Sialana F."/>
            <person name="Bilban M."/>
            <person name="Lubec G."/>
        </authorList>
    </citation>
    <scope>NUCLEOTIDE SEQUENCE</scope>
    <source>
        <tissue evidence="2">Skin</tissue>
    </source>
</reference>
<name>A0A0B6Y2X7_9EUPU</name>
<evidence type="ECO:0000256" key="1">
    <source>
        <dbReference type="SAM" id="MobiDB-lite"/>
    </source>
</evidence>
<feature type="compositionally biased region" description="Low complexity" evidence="1">
    <location>
        <begin position="1"/>
        <end position="37"/>
    </location>
</feature>